<evidence type="ECO:0000313" key="8">
    <source>
        <dbReference type="EMBL" id="MBB5739492.1"/>
    </source>
</evidence>
<dbReference type="Proteomes" id="UP000527324">
    <property type="component" value="Unassembled WGS sequence"/>
</dbReference>
<dbReference type="HAMAP" id="MF_00291_B">
    <property type="entry name" value="Ribosomal_uS2_B"/>
    <property type="match status" value="1"/>
</dbReference>
<dbReference type="PROSITE" id="PS00963">
    <property type="entry name" value="RIBOSOMAL_S2_2"/>
    <property type="match status" value="1"/>
</dbReference>
<dbReference type="Pfam" id="PF00318">
    <property type="entry name" value="Ribosomal_S2"/>
    <property type="match status" value="1"/>
</dbReference>
<dbReference type="GO" id="GO:0003735">
    <property type="term" value="F:structural constituent of ribosome"/>
    <property type="evidence" value="ECO:0007669"/>
    <property type="project" value="InterPro"/>
</dbReference>
<dbReference type="EMBL" id="JACHOQ010000002">
    <property type="protein sequence ID" value="MBB5739492.1"/>
    <property type="molecule type" value="Genomic_DNA"/>
</dbReference>
<dbReference type="Gene3D" id="3.40.50.10490">
    <property type="entry name" value="Glucose-6-phosphate isomerase like protein, domain 1"/>
    <property type="match status" value="1"/>
</dbReference>
<dbReference type="InterPro" id="IPR018130">
    <property type="entry name" value="Ribosomal_uS2_CS"/>
</dbReference>
<comment type="similarity">
    <text evidence="1 5 6">Belongs to the universal ribosomal protein uS2 family.</text>
</comment>
<dbReference type="NCBIfam" id="TIGR01011">
    <property type="entry name" value="rpsB_bact"/>
    <property type="match status" value="1"/>
</dbReference>
<feature type="compositionally biased region" description="Low complexity" evidence="7">
    <location>
        <begin position="250"/>
        <end position="270"/>
    </location>
</feature>
<reference evidence="8 9" key="1">
    <citation type="submission" date="2020-08" db="EMBL/GenBank/DDBJ databases">
        <title>Genomic Encyclopedia of Type Strains, Phase IV (KMG-IV): sequencing the most valuable type-strain genomes for metagenomic binning, comparative biology and taxonomic classification.</title>
        <authorList>
            <person name="Goeker M."/>
        </authorList>
    </citation>
    <scope>NUCLEOTIDE SEQUENCE [LARGE SCALE GENOMIC DNA]</scope>
    <source>
        <strain evidence="8 9">DSM 4731</strain>
    </source>
</reference>
<dbReference type="InterPro" id="IPR023591">
    <property type="entry name" value="Ribosomal_uS2_flav_dom_sf"/>
</dbReference>
<gene>
    <name evidence="5" type="primary">rpsB</name>
    <name evidence="8" type="ORF">GGQ93_001194</name>
</gene>
<dbReference type="GO" id="GO:0006412">
    <property type="term" value="P:translation"/>
    <property type="evidence" value="ECO:0007669"/>
    <property type="project" value="UniProtKB-UniRule"/>
</dbReference>
<dbReference type="GO" id="GO:0022627">
    <property type="term" value="C:cytosolic small ribosomal subunit"/>
    <property type="evidence" value="ECO:0007669"/>
    <property type="project" value="TreeGrafter"/>
</dbReference>
<evidence type="ECO:0000256" key="7">
    <source>
        <dbReference type="SAM" id="MobiDB-lite"/>
    </source>
</evidence>
<proteinExistence type="inferred from homology"/>
<dbReference type="SUPFAM" id="SSF52313">
    <property type="entry name" value="Ribosomal protein S2"/>
    <property type="match status" value="1"/>
</dbReference>
<dbReference type="RefSeq" id="WP_182714651.1">
    <property type="nucleotide sequence ID" value="NZ_CAJFZS010000002.1"/>
</dbReference>
<evidence type="ECO:0000256" key="1">
    <source>
        <dbReference type="ARBA" id="ARBA00006242"/>
    </source>
</evidence>
<dbReference type="PROSITE" id="PS00962">
    <property type="entry name" value="RIBOSOMAL_S2_1"/>
    <property type="match status" value="1"/>
</dbReference>
<dbReference type="Gene3D" id="1.10.287.610">
    <property type="entry name" value="Helix hairpin bin"/>
    <property type="match status" value="1"/>
</dbReference>
<sequence>MALPEFSMRTLLEAGAHFGHQTHRWNPKMDRYIFGSRSNIHIIDLSQTMPLFHQALVAVRDVAAKGGRVLFVGTKRQAAEPVAEAAKRCAQYYMNNRWLGGTLTNWRTVSGSIARLRELETILANGGEGRVKKELLNLQREKDKLELSLGGIKDMGSIPDIMFVIDTNKEAIAIQEARKLNIPIIAILDTNSDPDGITYPVPGNDDAARAIQTYCDLIADAVLDGLAAGASASGIDLGASEAPVEPMLREASAPAEAEPAPAGTEAVAEELLASDDASANTAALDAVETEQAAG</sequence>
<organism evidence="8 9">
    <name type="scientific">Brevundimonas aurantiaca</name>
    <dbReference type="NCBI Taxonomy" id="74316"/>
    <lineage>
        <taxon>Bacteria</taxon>
        <taxon>Pseudomonadati</taxon>
        <taxon>Pseudomonadota</taxon>
        <taxon>Alphaproteobacteria</taxon>
        <taxon>Caulobacterales</taxon>
        <taxon>Caulobacteraceae</taxon>
        <taxon>Brevundimonas</taxon>
    </lineage>
</organism>
<dbReference type="PANTHER" id="PTHR12534">
    <property type="entry name" value="30S RIBOSOMAL PROTEIN S2 PROKARYOTIC AND ORGANELLAR"/>
    <property type="match status" value="1"/>
</dbReference>
<evidence type="ECO:0000256" key="3">
    <source>
        <dbReference type="ARBA" id="ARBA00023274"/>
    </source>
</evidence>
<evidence type="ECO:0000256" key="6">
    <source>
        <dbReference type="RuleBase" id="RU003631"/>
    </source>
</evidence>
<dbReference type="CDD" id="cd01425">
    <property type="entry name" value="RPS2"/>
    <property type="match status" value="1"/>
</dbReference>
<dbReference type="InterPro" id="IPR005706">
    <property type="entry name" value="Ribosomal_uS2_bac/mit/plastid"/>
</dbReference>
<evidence type="ECO:0000256" key="2">
    <source>
        <dbReference type="ARBA" id="ARBA00022980"/>
    </source>
</evidence>
<dbReference type="PRINTS" id="PR00395">
    <property type="entry name" value="RIBOSOMALS2"/>
</dbReference>
<accession>A0A7W9C5P7</accession>
<comment type="caution">
    <text evidence="8">The sequence shown here is derived from an EMBL/GenBank/DDBJ whole genome shotgun (WGS) entry which is preliminary data.</text>
</comment>
<dbReference type="AlphaFoldDB" id="A0A7W9C5P7"/>
<evidence type="ECO:0000313" key="9">
    <source>
        <dbReference type="Proteomes" id="UP000527324"/>
    </source>
</evidence>
<evidence type="ECO:0000256" key="4">
    <source>
        <dbReference type="ARBA" id="ARBA00035256"/>
    </source>
</evidence>
<evidence type="ECO:0000256" key="5">
    <source>
        <dbReference type="HAMAP-Rule" id="MF_00291"/>
    </source>
</evidence>
<keyword evidence="9" id="KW-1185">Reference proteome</keyword>
<dbReference type="InterPro" id="IPR001865">
    <property type="entry name" value="Ribosomal_uS2"/>
</dbReference>
<protein>
    <recommendedName>
        <fullName evidence="4 5">Small ribosomal subunit protein uS2</fullName>
    </recommendedName>
</protein>
<keyword evidence="2 5" id="KW-0689">Ribosomal protein</keyword>
<dbReference type="PANTHER" id="PTHR12534:SF0">
    <property type="entry name" value="SMALL RIBOSOMAL SUBUNIT PROTEIN US2M"/>
    <property type="match status" value="1"/>
</dbReference>
<feature type="region of interest" description="Disordered" evidence="7">
    <location>
        <begin position="248"/>
        <end position="274"/>
    </location>
</feature>
<name>A0A7W9C5P7_9CAUL</name>
<keyword evidence="3 5" id="KW-0687">Ribonucleoprotein</keyword>